<dbReference type="GO" id="GO:0005886">
    <property type="term" value="C:plasma membrane"/>
    <property type="evidence" value="ECO:0007669"/>
    <property type="project" value="UniProtKB-SubCell"/>
</dbReference>
<dbReference type="SMART" id="SM00382">
    <property type="entry name" value="AAA"/>
    <property type="match status" value="2"/>
</dbReference>
<evidence type="ECO:0000256" key="9">
    <source>
        <dbReference type="ARBA" id="ARBA00022840"/>
    </source>
</evidence>
<dbReference type="InterPro" id="IPR044746">
    <property type="entry name" value="ABCC_6TM_D1"/>
</dbReference>
<evidence type="ECO:0000256" key="5">
    <source>
        <dbReference type="ARBA" id="ARBA00022475"/>
    </source>
</evidence>
<dbReference type="PROSITE" id="PS50929">
    <property type="entry name" value="ABC_TM1F"/>
    <property type="match status" value="2"/>
</dbReference>
<dbReference type="SUPFAM" id="SSF52540">
    <property type="entry name" value="P-loop containing nucleoside triphosphate hydrolases"/>
    <property type="match status" value="2"/>
</dbReference>
<evidence type="ECO:0000256" key="12">
    <source>
        <dbReference type="ARBA" id="ARBA00023136"/>
    </source>
</evidence>
<evidence type="ECO:0000256" key="14">
    <source>
        <dbReference type="SAM" id="Phobius"/>
    </source>
</evidence>
<evidence type="ECO:0000256" key="7">
    <source>
        <dbReference type="ARBA" id="ARBA00022737"/>
    </source>
</evidence>
<dbReference type="InterPro" id="IPR050173">
    <property type="entry name" value="ABC_transporter_C-like"/>
</dbReference>
<evidence type="ECO:0000256" key="2">
    <source>
        <dbReference type="ARBA" id="ARBA00004651"/>
    </source>
</evidence>
<dbReference type="GO" id="GO:0140359">
    <property type="term" value="F:ABC-type transporter activity"/>
    <property type="evidence" value="ECO:0007669"/>
    <property type="project" value="InterPro"/>
</dbReference>
<keyword evidence="12 14" id="KW-0472">Membrane</keyword>
<dbReference type="InterPro" id="IPR036640">
    <property type="entry name" value="ABC1_TM_sf"/>
</dbReference>
<dbReference type="Gene3D" id="1.20.1560.10">
    <property type="entry name" value="ABC transporter type 1, transmembrane domain"/>
    <property type="match status" value="2"/>
</dbReference>
<feature type="domain" description="ABC transporter" evidence="15">
    <location>
        <begin position="1321"/>
        <end position="1556"/>
    </location>
</feature>
<dbReference type="SUPFAM" id="SSF90123">
    <property type="entry name" value="ABC transporter transmembrane region"/>
    <property type="match status" value="2"/>
</dbReference>
<feature type="transmembrane region" description="Helical" evidence="14">
    <location>
        <begin position="439"/>
        <end position="458"/>
    </location>
</feature>
<dbReference type="InterPro" id="IPR003593">
    <property type="entry name" value="AAA+_ATPase"/>
</dbReference>
<feature type="region of interest" description="Disordered" evidence="13">
    <location>
        <begin position="949"/>
        <end position="968"/>
    </location>
</feature>
<feature type="transmembrane region" description="Helical" evidence="14">
    <location>
        <begin position="998"/>
        <end position="1019"/>
    </location>
</feature>
<reference evidence="17 18" key="1">
    <citation type="journal article" date="2019" name="Appl. Microbiol. Biotechnol.">
        <title>Genome sequence of Isaria javanica and comparative genome analysis insights into family S53 peptidase evolution in fungal entomopathogens.</title>
        <authorList>
            <person name="Lin R."/>
            <person name="Zhang X."/>
            <person name="Xin B."/>
            <person name="Zou M."/>
            <person name="Gao Y."/>
            <person name="Qin F."/>
            <person name="Hu Q."/>
            <person name="Xie B."/>
            <person name="Cheng X."/>
        </authorList>
    </citation>
    <scope>NUCLEOTIDE SEQUENCE [LARGE SCALE GENOMIC DNA]</scope>
    <source>
        <strain evidence="17 18">IJ1G</strain>
    </source>
</reference>
<evidence type="ECO:0000256" key="11">
    <source>
        <dbReference type="ARBA" id="ARBA00022989"/>
    </source>
</evidence>
<evidence type="ECO:0000256" key="8">
    <source>
        <dbReference type="ARBA" id="ARBA00022741"/>
    </source>
</evidence>
<accession>A0A545VPT1</accession>
<keyword evidence="9" id="KW-0067">ATP-binding</keyword>
<dbReference type="InterPro" id="IPR056227">
    <property type="entry name" value="TMD0_ABC"/>
</dbReference>
<dbReference type="InterPro" id="IPR027417">
    <property type="entry name" value="P-loop_NTPase"/>
</dbReference>
<feature type="transmembrane region" description="Helical" evidence="14">
    <location>
        <begin position="1039"/>
        <end position="1063"/>
    </location>
</feature>
<dbReference type="GO" id="GO:0000329">
    <property type="term" value="C:fungal-type vacuole membrane"/>
    <property type="evidence" value="ECO:0007669"/>
    <property type="project" value="UniProtKB-ARBA"/>
</dbReference>
<evidence type="ECO:0000259" key="15">
    <source>
        <dbReference type="PROSITE" id="PS50893"/>
    </source>
</evidence>
<dbReference type="Proteomes" id="UP000315783">
    <property type="component" value="Unassembled WGS sequence"/>
</dbReference>
<keyword evidence="10" id="KW-1278">Translocase</keyword>
<organism evidence="17 18">
    <name type="scientific">Cordyceps javanica</name>
    <dbReference type="NCBI Taxonomy" id="43265"/>
    <lineage>
        <taxon>Eukaryota</taxon>
        <taxon>Fungi</taxon>
        <taxon>Dikarya</taxon>
        <taxon>Ascomycota</taxon>
        <taxon>Pezizomycotina</taxon>
        <taxon>Sordariomycetes</taxon>
        <taxon>Hypocreomycetidae</taxon>
        <taxon>Hypocreales</taxon>
        <taxon>Cordycipitaceae</taxon>
        <taxon>Cordyceps</taxon>
    </lineage>
</organism>
<dbReference type="OrthoDB" id="4864890at2759"/>
<evidence type="ECO:0000256" key="13">
    <source>
        <dbReference type="SAM" id="MobiDB-lite"/>
    </source>
</evidence>
<evidence type="ECO:0000256" key="6">
    <source>
        <dbReference type="ARBA" id="ARBA00022692"/>
    </source>
</evidence>
<dbReference type="GO" id="GO:0016887">
    <property type="term" value="F:ATP hydrolysis activity"/>
    <property type="evidence" value="ECO:0007669"/>
    <property type="project" value="InterPro"/>
</dbReference>
<feature type="transmembrane region" description="Helical" evidence="14">
    <location>
        <begin position="359"/>
        <end position="376"/>
    </location>
</feature>
<name>A0A545VPT1_9HYPO</name>
<feature type="transmembrane region" description="Helical" evidence="14">
    <location>
        <begin position="1138"/>
        <end position="1158"/>
    </location>
</feature>
<feature type="transmembrane region" description="Helical" evidence="14">
    <location>
        <begin position="111"/>
        <end position="130"/>
    </location>
</feature>
<keyword evidence="11 14" id="KW-1133">Transmembrane helix</keyword>
<dbReference type="PROSITE" id="PS00211">
    <property type="entry name" value="ABC_TRANSPORTER_1"/>
    <property type="match status" value="2"/>
</dbReference>
<evidence type="ECO:0000256" key="1">
    <source>
        <dbReference type="ARBA" id="ARBA00004128"/>
    </source>
</evidence>
<dbReference type="CDD" id="cd18580">
    <property type="entry name" value="ABC_6TM_ABCC_D2"/>
    <property type="match status" value="1"/>
</dbReference>
<comment type="similarity">
    <text evidence="3">Belongs to the ABC transporter superfamily. ABCC family. Conjugate transporter (TC 3.A.1.208) subfamily.</text>
</comment>
<proteinExistence type="inferred from homology"/>
<protein>
    <submittedName>
        <fullName evidence="17">Cadmium factor</fullName>
    </submittedName>
</protein>
<keyword evidence="18" id="KW-1185">Reference proteome</keyword>
<dbReference type="Pfam" id="PF00664">
    <property type="entry name" value="ABC_membrane"/>
    <property type="match status" value="2"/>
</dbReference>
<dbReference type="Gene3D" id="3.40.50.300">
    <property type="entry name" value="P-loop containing nucleotide triphosphate hydrolases"/>
    <property type="match status" value="2"/>
</dbReference>
<dbReference type="InterPro" id="IPR003439">
    <property type="entry name" value="ABC_transporter-like_ATP-bd"/>
</dbReference>
<sequence>MEQVLLGNNNTTGFTPLPGLFPIPLSSSLTCNSSSSFSSSSSHRQSFCVSPEGWGPLSGNALYLTHCFVDGAIGILSICAIICGLGAVTYLLKCGIVGKAVAGKWHFAAKLVTVVAVFGLTVAQTINVALREPEHFLHDVSFWSLVAVSTSLFVILWAHWLENFYSLCENAVVLTYWLFFVLVYTFKAITIALDPAIGPRSSEFIFHCTAWALGAVELFLEFVVGELLLKPRFEGEPGKSPLEFANIFSALMFTWLSPFMTFGYSNLITVKNLLALHPDDTSNSCYHTLEAAWVREQNHGKKPLIWIALARAYGAEFAICGIAEFLNNIFWILQPLALQHLIQWVASRTTGDPQPYTRGAFWAFAMFLASFLKTLCFQKKISQTVTVATHVETALKVKLYYKSIKLSGQARSTKSTGDIINIMSVDVAKVSDMVTNAHSVWSLALQIVLALVLLYRLLGWAMLTGVALMIALSPVHGLVVVFYKRFQVSYMKAKDNRMRLMGGIIDNIKAIKLYAWDSVYQEKLRCVRHDEELKAMQTQSILAGSFTILFSMPRYLIAALSFGIYVLIQSKPLTTDIVFTSLAVFNMLKSPLSQLPNLVSTMTEGAVSLHRCEEIFTAEELQPDAVIIEAKPASPSGGLIIVKDAAFTPGSSESKELISIPDFSCHQNEFCCIIGSVGSGKSSFLSGILGQLHKTKGTVKLRGTVAYVPQTPWIMNGSIKENILFGSAWKSVLYEQTLDACALRPDLKTLPEGDATEVGERGISLSGGQKARISLARAVYSQADIYIIDDCLAAVDEHVGKHLIQQVLGPHGILRNQSRILATNSTRVLRSADAIYYLQEGQIAEQGTYQKLMSTDTETFKLVNTYLKKQESERRTSGTETSLITIEAEQSSPAAPLSVDTKHDLDVAEITEGLAEAQAAQAITPAAMPKFIADEVLDDATEATPLLADNRQKEAASDTNVEDGSGQLAKGKLETSKTGKVTVAVYKAYTSACGHFQLAAWVCFMMLSHVAALGSGLWIRYWTDKNAKYDGNYQPGQFIAIYTALGLTSALCGAATSIVVNAFCRISASKKLHDNMAAAMFRAPLSFFETTPAGQILNRFGSDMSRIDGEMIGTFTQAVSCVTSIMFTLAVVCWTSPFFLIFVGPLAYICVVLQQYYVRTSRELSRMDSSTKSPIYSHFQESLGGVNTILAYRKQDIFEKETKTRIDKNLQAYFLSFYSNRWITLRVEFLGSVIVGGVAAFAVAAMAAGHPVDPGAVGLALSYALEITTALMYTVKTSSQIENSLVAVERILEYTAIPPEAPLESSPPTAPLPSWPTAGAIEFQNYSTRYRPGLPFVLEDLNLSIPAGARVGIVGRTGAGKSTLALALFRIIEPAEGAIAIDNVDTTSVGLNDLRPRLGIILQDPAIFPGTVRDNLDPASVHTDEELWSALAQAQLKAHVESMEGGIHATLHERGSNLSQGQRQLISLARALLSSARVLVLDEATSAVDHRTDAIVQETLRGKKFQNKTILTVAHRINTIVDYDYIVVLEQGRALEFDTPQALVEKGGLFRDLVVEAGLSGHFTDMKKNRMGQALKQLN</sequence>
<dbReference type="STRING" id="43265.A0A545VPT1"/>
<feature type="domain" description="ABC transmembrane type-1" evidence="16">
    <location>
        <begin position="318"/>
        <end position="604"/>
    </location>
</feature>
<feature type="transmembrane region" description="Helical" evidence="14">
    <location>
        <begin position="173"/>
        <end position="192"/>
    </location>
</feature>
<dbReference type="PROSITE" id="PS50893">
    <property type="entry name" value="ABC_TRANSPORTER_2"/>
    <property type="match status" value="2"/>
</dbReference>
<keyword evidence="7" id="KW-0677">Repeat</keyword>
<dbReference type="CDD" id="cd03244">
    <property type="entry name" value="ABCC_MRP_domain2"/>
    <property type="match status" value="1"/>
</dbReference>
<evidence type="ECO:0000259" key="16">
    <source>
        <dbReference type="PROSITE" id="PS50929"/>
    </source>
</evidence>
<feature type="domain" description="ABC transporter" evidence="15">
    <location>
        <begin position="640"/>
        <end position="865"/>
    </location>
</feature>
<dbReference type="PANTHER" id="PTHR24223:SF443">
    <property type="entry name" value="MULTIDRUG-RESISTANCE LIKE PROTEIN 1, ISOFORM I"/>
    <property type="match status" value="1"/>
</dbReference>
<keyword evidence="8" id="KW-0547">Nucleotide-binding</keyword>
<feature type="domain" description="ABC transmembrane type-1" evidence="16">
    <location>
        <begin position="1002"/>
        <end position="1283"/>
    </location>
</feature>
<dbReference type="InterPro" id="IPR017871">
    <property type="entry name" value="ABC_transporter-like_CS"/>
</dbReference>
<gene>
    <name evidence="17" type="ORF">IF1G_09338</name>
</gene>
<keyword evidence="4" id="KW-0813">Transport</keyword>
<dbReference type="FunFam" id="1.20.1560.10:FF:000006">
    <property type="entry name" value="ATP-binding cassette, sub-family C (CFTR/MRP), member 9"/>
    <property type="match status" value="1"/>
</dbReference>
<dbReference type="Pfam" id="PF24357">
    <property type="entry name" value="TMD0_ABC"/>
    <property type="match status" value="1"/>
</dbReference>
<dbReference type="FunFam" id="3.40.50.300:FF:000565">
    <property type="entry name" value="ABC bile acid transporter"/>
    <property type="match status" value="1"/>
</dbReference>
<dbReference type="Pfam" id="PF00005">
    <property type="entry name" value="ABC_tran"/>
    <property type="match status" value="2"/>
</dbReference>
<evidence type="ECO:0000256" key="3">
    <source>
        <dbReference type="ARBA" id="ARBA00009726"/>
    </source>
</evidence>
<evidence type="ECO:0000313" key="17">
    <source>
        <dbReference type="EMBL" id="TQV91753.1"/>
    </source>
</evidence>
<dbReference type="InterPro" id="IPR011527">
    <property type="entry name" value="ABC1_TM_dom"/>
</dbReference>
<keyword evidence="5" id="KW-1003">Cell membrane</keyword>
<evidence type="ECO:0000256" key="4">
    <source>
        <dbReference type="ARBA" id="ARBA00022448"/>
    </source>
</evidence>
<feature type="transmembrane region" description="Helical" evidence="14">
    <location>
        <begin position="541"/>
        <end position="566"/>
    </location>
</feature>
<feature type="transmembrane region" description="Helical" evidence="14">
    <location>
        <begin position="244"/>
        <end position="264"/>
    </location>
</feature>
<evidence type="ECO:0000313" key="18">
    <source>
        <dbReference type="Proteomes" id="UP000315783"/>
    </source>
</evidence>
<dbReference type="GO" id="GO:0005524">
    <property type="term" value="F:ATP binding"/>
    <property type="evidence" value="ECO:0007669"/>
    <property type="project" value="UniProtKB-KW"/>
</dbReference>
<keyword evidence="6 14" id="KW-0812">Transmembrane</keyword>
<comment type="subcellular location">
    <subcellularLocation>
        <location evidence="2">Cell membrane</location>
        <topology evidence="2">Multi-pass membrane protein</topology>
    </subcellularLocation>
    <subcellularLocation>
        <location evidence="1">Vacuole membrane</location>
        <topology evidence="1">Multi-pass membrane protein</topology>
    </subcellularLocation>
</comment>
<feature type="transmembrane region" description="Helical" evidence="14">
    <location>
        <begin position="204"/>
        <end position="224"/>
    </location>
</feature>
<feature type="transmembrane region" description="Helical" evidence="14">
    <location>
        <begin position="142"/>
        <end position="161"/>
    </location>
</feature>
<evidence type="ECO:0000256" key="10">
    <source>
        <dbReference type="ARBA" id="ARBA00022967"/>
    </source>
</evidence>
<feature type="transmembrane region" description="Helical" evidence="14">
    <location>
        <begin position="464"/>
        <end position="483"/>
    </location>
</feature>
<dbReference type="EMBL" id="SPUK01000017">
    <property type="protein sequence ID" value="TQV91753.1"/>
    <property type="molecule type" value="Genomic_DNA"/>
</dbReference>
<dbReference type="FunFam" id="3.40.50.300:FF:000450">
    <property type="entry name" value="ABC transporter C family member 2"/>
    <property type="match status" value="1"/>
</dbReference>
<dbReference type="CDD" id="cd18579">
    <property type="entry name" value="ABC_6TM_ABCC_D1"/>
    <property type="match status" value="1"/>
</dbReference>
<feature type="transmembrane region" description="Helical" evidence="14">
    <location>
        <begin position="67"/>
        <end position="91"/>
    </location>
</feature>
<feature type="transmembrane region" description="Helical" evidence="14">
    <location>
        <begin position="1229"/>
        <end position="1249"/>
    </location>
</feature>
<dbReference type="FunFam" id="1.20.1560.10:FF:000013">
    <property type="entry name" value="ABC transporter C family member 2"/>
    <property type="match status" value="1"/>
</dbReference>
<dbReference type="PANTHER" id="PTHR24223">
    <property type="entry name" value="ATP-BINDING CASSETTE SUB-FAMILY C"/>
    <property type="match status" value="1"/>
</dbReference>
<comment type="caution">
    <text evidence="17">The sequence shown here is derived from an EMBL/GenBank/DDBJ whole genome shotgun (WGS) entry which is preliminary data.</text>
</comment>
<dbReference type="CDD" id="cd03250">
    <property type="entry name" value="ABCC_MRP_domain1"/>
    <property type="match status" value="1"/>
</dbReference>
<dbReference type="InterPro" id="IPR044726">
    <property type="entry name" value="ABCC_6TM_D2"/>
</dbReference>